<dbReference type="Gene3D" id="1.10.10.10">
    <property type="entry name" value="Winged helix-like DNA-binding domain superfamily/Winged helix DNA-binding domain"/>
    <property type="match status" value="1"/>
</dbReference>
<dbReference type="EMBL" id="CP059851">
    <property type="protein sequence ID" value="QMW23084.1"/>
    <property type="molecule type" value="Genomic_DNA"/>
</dbReference>
<dbReference type="PANTHER" id="PTHR30136:SF35">
    <property type="entry name" value="HTH-TYPE TRANSCRIPTIONAL REGULATOR RV1719"/>
    <property type="match status" value="1"/>
</dbReference>
<protein>
    <submittedName>
        <fullName evidence="6">Helix-turn-helix domain-containing protein</fullName>
    </submittedName>
</protein>
<dbReference type="Proteomes" id="UP000515292">
    <property type="component" value="Chromosome"/>
</dbReference>
<keyword evidence="7" id="KW-1185">Reference proteome</keyword>
<keyword evidence="2" id="KW-0238">DNA-binding</keyword>
<dbReference type="SUPFAM" id="SSF46785">
    <property type="entry name" value="Winged helix' DNA-binding domain"/>
    <property type="match status" value="1"/>
</dbReference>
<dbReference type="PROSITE" id="PS51078">
    <property type="entry name" value="ICLR_ED"/>
    <property type="match status" value="1"/>
</dbReference>
<evidence type="ECO:0000256" key="1">
    <source>
        <dbReference type="ARBA" id="ARBA00023015"/>
    </source>
</evidence>
<dbReference type="Gene3D" id="3.30.450.40">
    <property type="match status" value="1"/>
</dbReference>
<dbReference type="InterPro" id="IPR050707">
    <property type="entry name" value="HTH_MetabolicPath_Reg"/>
</dbReference>
<dbReference type="InterPro" id="IPR005471">
    <property type="entry name" value="Tscrpt_reg_IclR_N"/>
</dbReference>
<dbReference type="AlphaFoldDB" id="A0A7G5II92"/>
<evidence type="ECO:0000259" key="5">
    <source>
        <dbReference type="PROSITE" id="PS51078"/>
    </source>
</evidence>
<evidence type="ECO:0000256" key="2">
    <source>
        <dbReference type="ARBA" id="ARBA00023125"/>
    </source>
</evidence>
<dbReference type="InterPro" id="IPR036388">
    <property type="entry name" value="WH-like_DNA-bd_sf"/>
</dbReference>
<proteinExistence type="predicted"/>
<dbReference type="GO" id="GO:0003700">
    <property type="term" value="F:DNA-binding transcription factor activity"/>
    <property type="evidence" value="ECO:0007669"/>
    <property type="project" value="TreeGrafter"/>
</dbReference>
<accession>A0A7G5II92</accession>
<dbReference type="KEGG" id="sand:H3309_00770"/>
<name>A0A7G5II92_9SPHN</name>
<dbReference type="PANTHER" id="PTHR30136">
    <property type="entry name" value="HELIX-TURN-HELIX TRANSCRIPTIONAL REGULATOR, ICLR FAMILY"/>
    <property type="match status" value="1"/>
</dbReference>
<dbReference type="InterPro" id="IPR036390">
    <property type="entry name" value="WH_DNA-bd_sf"/>
</dbReference>
<sequence length="246" mass="26589">MSDGLVKSAARAFEIMEVFAREQRRLSLAQLCGLLDYPKSSLGVLLKSLHAQGYLSLHPVELSYLPTRRLVALADWLPPLLIDEQILPTMRALQASTGETITLTALAGTEMRCLRVLPGTQPIALQLDSDTRFPILGTAVGTACLAGMPPSRVPVILREVARRDMTITAALLAEAERAIAETKKQGYAAVYDRVTPDAGAVAVALQQEDSAEPLVLAVAGLSQRIARRQDVIVDLLRRASARTLVD</sequence>
<evidence type="ECO:0000256" key="3">
    <source>
        <dbReference type="ARBA" id="ARBA00023163"/>
    </source>
</evidence>
<keyword evidence="3" id="KW-0804">Transcription</keyword>
<evidence type="ECO:0000313" key="7">
    <source>
        <dbReference type="Proteomes" id="UP000515292"/>
    </source>
</evidence>
<dbReference type="PROSITE" id="PS51077">
    <property type="entry name" value="HTH_ICLR"/>
    <property type="match status" value="1"/>
</dbReference>
<dbReference type="InterPro" id="IPR029016">
    <property type="entry name" value="GAF-like_dom_sf"/>
</dbReference>
<dbReference type="Pfam" id="PF09339">
    <property type="entry name" value="HTH_IclR"/>
    <property type="match status" value="1"/>
</dbReference>
<evidence type="ECO:0000313" key="6">
    <source>
        <dbReference type="EMBL" id="QMW23084.1"/>
    </source>
</evidence>
<dbReference type="Pfam" id="PF01614">
    <property type="entry name" value="IclR_C"/>
    <property type="match status" value="1"/>
</dbReference>
<dbReference type="GO" id="GO:0003677">
    <property type="term" value="F:DNA binding"/>
    <property type="evidence" value="ECO:0007669"/>
    <property type="project" value="UniProtKB-KW"/>
</dbReference>
<organism evidence="6 7">
    <name type="scientific">Sandaracinobacteroides saxicola</name>
    <dbReference type="NCBI Taxonomy" id="2759707"/>
    <lineage>
        <taxon>Bacteria</taxon>
        <taxon>Pseudomonadati</taxon>
        <taxon>Pseudomonadota</taxon>
        <taxon>Alphaproteobacteria</taxon>
        <taxon>Sphingomonadales</taxon>
        <taxon>Sphingosinicellaceae</taxon>
        <taxon>Sandaracinobacteroides</taxon>
    </lineage>
</organism>
<feature type="domain" description="IclR-ED" evidence="5">
    <location>
        <begin position="69"/>
        <end position="246"/>
    </location>
</feature>
<dbReference type="RefSeq" id="WP_182296587.1">
    <property type="nucleotide sequence ID" value="NZ_CP059851.1"/>
</dbReference>
<evidence type="ECO:0000259" key="4">
    <source>
        <dbReference type="PROSITE" id="PS51077"/>
    </source>
</evidence>
<keyword evidence="1" id="KW-0805">Transcription regulation</keyword>
<dbReference type="GO" id="GO:0045892">
    <property type="term" value="P:negative regulation of DNA-templated transcription"/>
    <property type="evidence" value="ECO:0007669"/>
    <property type="project" value="TreeGrafter"/>
</dbReference>
<dbReference type="SUPFAM" id="SSF55781">
    <property type="entry name" value="GAF domain-like"/>
    <property type="match status" value="1"/>
</dbReference>
<feature type="domain" description="HTH iclR-type" evidence="4">
    <location>
        <begin position="6"/>
        <end position="68"/>
    </location>
</feature>
<dbReference type="InterPro" id="IPR014757">
    <property type="entry name" value="Tscrpt_reg_IclR_C"/>
</dbReference>
<gene>
    <name evidence="6" type="ORF">H3309_00770</name>
</gene>
<reference evidence="6 7" key="1">
    <citation type="submission" date="2020-07" db="EMBL/GenBank/DDBJ databases">
        <title>Complete genome sequence for Sandaracinobacter sp. M6.</title>
        <authorList>
            <person name="Tang Y."/>
            <person name="Liu Q."/>
            <person name="Guo Z."/>
            <person name="Lei P."/>
            <person name="Huang B."/>
        </authorList>
    </citation>
    <scope>NUCLEOTIDE SEQUENCE [LARGE SCALE GENOMIC DNA]</scope>
    <source>
        <strain evidence="6 7">M6</strain>
    </source>
</reference>